<proteinExistence type="predicted"/>
<dbReference type="GO" id="GO:0008270">
    <property type="term" value="F:zinc ion binding"/>
    <property type="evidence" value="ECO:0007669"/>
    <property type="project" value="UniProtKB-KW"/>
</dbReference>
<sequence>MMSAQFNFSSPYPTVTTIRWPLNELEEVSLTVDTHTSNMTLFQQSSPKLSLSPCKTGFRRSSSGFRCNSCQRRFHSIGNLSNHQQLYQH</sequence>
<gene>
    <name evidence="3" type="ORF">BCR42DRAFT_419297</name>
</gene>
<dbReference type="PROSITE" id="PS00028">
    <property type="entry name" value="ZINC_FINGER_C2H2_1"/>
    <property type="match status" value="1"/>
</dbReference>
<keyword evidence="1" id="KW-0863">Zinc-finger</keyword>
<dbReference type="EMBL" id="MCGE01000017">
    <property type="protein sequence ID" value="ORZ13155.1"/>
    <property type="molecule type" value="Genomic_DNA"/>
</dbReference>
<reference evidence="3 4" key="1">
    <citation type="submission" date="2016-07" db="EMBL/GenBank/DDBJ databases">
        <title>Pervasive Adenine N6-methylation of Active Genes in Fungi.</title>
        <authorList>
            <consortium name="DOE Joint Genome Institute"/>
            <person name="Mondo S.J."/>
            <person name="Dannebaum R.O."/>
            <person name="Kuo R.C."/>
            <person name="Labutti K."/>
            <person name="Haridas S."/>
            <person name="Kuo A."/>
            <person name="Salamov A."/>
            <person name="Ahrendt S.R."/>
            <person name="Lipzen A."/>
            <person name="Sullivan W."/>
            <person name="Andreopoulos W.B."/>
            <person name="Clum A."/>
            <person name="Lindquist E."/>
            <person name="Daum C."/>
            <person name="Ramamoorthy G.K."/>
            <person name="Gryganskyi A."/>
            <person name="Culley D."/>
            <person name="Magnuson J.K."/>
            <person name="James T.Y."/>
            <person name="O'Malley M.A."/>
            <person name="Stajich J.E."/>
            <person name="Spatafora J.W."/>
            <person name="Visel A."/>
            <person name="Grigoriev I.V."/>
        </authorList>
    </citation>
    <scope>NUCLEOTIDE SEQUENCE [LARGE SCALE GENOMIC DNA]</scope>
    <source>
        <strain evidence="3 4">NRRL 1336</strain>
    </source>
</reference>
<organism evidence="3 4">
    <name type="scientific">Absidia repens</name>
    <dbReference type="NCBI Taxonomy" id="90262"/>
    <lineage>
        <taxon>Eukaryota</taxon>
        <taxon>Fungi</taxon>
        <taxon>Fungi incertae sedis</taxon>
        <taxon>Mucoromycota</taxon>
        <taxon>Mucoromycotina</taxon>
        <taxon>Mucoromycetes</taxon>
        <taxon>Mucorales</taxon>
        <taxon>Cunninghamellaceae</taxon>
        <taxon>Absidia</taxon>
    </lineage>
</organism>
<dbReference type="AlphaFoldDB" id="A0A1X2IB90"/>
<dbReference type="Proteomes" id="UP000193560">
    <property type="component" value="Unassembled WGS sequence"/>
</dbReference>
<dbReference type="PROSITE" id="PS50157">
    <property type="entry name" value="ZINC_FINGER_C2H2_2"/>
    <property type="match status" value="1"/>
</dbReference>
<evidence type="ECO:0000256" key="1">
    <source>
        <dbReference type="PROSITE-ProRule" id="PRU00042"/>
    </source>
</evidence>
<dbReference type="OrthoDB" id="2283484at2759"/>
<dbReference type="InterPro" id="IPR013087">
    <property type="entry name" value="Znf_C2H2_type"/>
</dbReference>
<evidence type="ECO:0000313" key="4">
    <source>
        <dbReference type="Proteomes" id="UP000193560"/>
    </source>
</evidence>
<keyword evidence="4" id="KW-1185">Reference proteome</keyword>
<feature type="domain" description="C2H2-type" evidence="2">
    <location>
        <begin position="65"/>
        <end position="89"/>
    </location>
</feature>
<keyword evidence="1" id="KW-0862">Zinc</keyword>
<name>A0A1X2IB90_9FUNG</name>
<comment type="caution">
    <text evidence="3">The sequence shown here is derived from an EMBL/GenBank/DDBJ whole genome shotgun (WGS) entry which is preliminary data.</text>
</comment>
<keyword evidence="1" id="KW-0479">Metal-binding</keyword>
<evidence type="ECO:0000313" key="3">
    <source>
        <dbReference type="EMBL" id="ORZ13155.1"/>
    </source>
</evidence>
<protein>
    <recommendedName>
        <fullName evidence="2">C2H2-type domain-containing protein</fullName>
    </recommendedName>
</protein>
<accession>A0A1X2IB90</accession>
<evidence type="ECO:0000259" key="2">
    <source>
        <dbReference type="PROSITE" id="PS50157"/>
    </source>
</evidence>